<dbReference type="EMBL" id="FNCJ01000004">
    <property type="protein sequence ID" value="SDG68563.1"/>
    <property type="molecule type" value="Genomic_DNA"/>
</dbReference>
<name>A0A1G7W9C7_9BURK</name>
<dbReference type="OrthoDB" id="8779031at2"/>
<feature type="region of interest" description="Disordered" evidence="1">
    <location>
        <begin position="1"/>
        <end position="27"/>
    </location>
</feature>
<dbReference type="AlphaFoldDB" id="A0A1G7W9C7"/>
<evidence type="ECO:0000256" key="1">
    <source>
        <dbReference type="SAM" id="MobiDB-lite"/>
    </source>
</evidence>
<reference evidence="2 3" key="1">
    <citation type="submission" date="2016-10" db="EMBL/GenBank/DDBJ databases">
        <authorList>
            <person name="de Groot N.N."/>
        </authorList>
    </citation>
    <scope>NUCLEOTIDE SEQUENCE [LARGE SCALE GENOMIC DNA]</scope>
    <source>
        <strain evidence="2 3">LMG 2247</strain>
    </source>
</reference>
<dbReference type="Proteomes" id="UP000199706">
    <property type="component" value="Unassembled WGS sequence"/>
</dbReference>
<evidence type="ECO:0000313" key="3">
    <source>
        <dbReference type="Proteomes" id="UP000199706"/>
    </source>
</evidence>
<dbReference type="RefSeq" id="WP_143016569.1">
    <property type="nucleotide sequence ID" value="NZ_CADERL010000034.1"/>
</dbReference>
<sequence>MASQTTQLTANSNSTASGSGDSNQSTQIRFMSPANSTVWWLPTVSNAITNSVLPEDTGNDTVTFVKGLTVTFTALGGSAYQVTLTGQIRDKVSGTANISGLVIYSQT</sequence>
<organism evidence="2 3">
    <name type="scientific">Paraburkholderia phenazinium</name>
    <dbReference type="NCBI Taxonomy" id="60549"/>
    <lineage>
        <taxon>Bacteria</taxon>
        <taxon>Pseudomonadati</taxon>
        <taxon>Pseudomonadota</taxon>
        <taxon>Betaproteobacteria</taxon>
        <taxon>Burkholderiales</taxon>
        <taxon>Burkholderiaceae</taxon>
        <taxon>Paraburkholderia</taxon>
    </lineage>
</organism>
<proteinExistence type="predicted"/>
<evidence type="ECO:0000313" key="2">
    <source>
        <dbReference type="EMBL" id="SDG68563.1"/>
    </source>
</evidence>
<accession>A0A1G7W9C7</accession>
<gene>
    <name evidence="2" type="ORF">SAMN05216466_104460</name>
</gene>
<protein>
    <submittedName>
        <fullName evidence="2">Uncharacterized protein</fullName>
    </submittedName>
</protein>